<evidence type="ECO:0000256" key="8">
    <source>
        <dbReference type="ARBA" id="ARBA00023242"/>
    </source>
</evidence>
<dbReference type="EMBL" id="CAJOBC010001589">
    <property type="protein sequence ID" value="CAF3686938.1"/>
    <property type="molecule type" value="Genomic_DNA"/>
</dbReference>
<evidence type="ECO:0000313" key="14">
    <source>
        <dbReference type="Proteomes" id="UP000663829"/>
    </source>
</evidence>
<proteinExistence type="predicted"/>
<gene>
    <name evidence="10" type="ORF">GPM918_LOCUS8844</name>
    <name evidence="11" type="ORF">OVA965_LOCUS17102</name>
    <name evidence="12" type="ORF">SRO942_LOCUS8845</name>
    <name evidence="13" type="ORF">TMI583_LOCUS17112</name>
</gene>
<keyword evidence="14" id="KW-1185">Reference proteome</keyword>
<evidence type="ECO:0000256" key="5">
    <source>
        <dbReference type="ARBA" id="ARBA00023125"/>
    </source>
</evidence>
<keyword evidence="7" id="KW-0675">Receptor</keyword>
<keyword evidence="1" id="KW-0479">Metal-binding</keyword>
<keyword evidence="6" id="KW-0804">Transcription</keyword>
<keyword evidence="8" id="KW-0539">Nucleus</keyword>
<evidence type="ECO:0000313" key="13">
    <source>
        <dbReference type="EMBL" id="CAF3820800.1"/>
    </source>
</evidence>
<accession>A0A813ZYJ9</accession>
<keyword evidence="3" id="KW-0862">Zinc</keyword>
<protein>
    <recommendedName>
        <fullName evidence="9">Nuclear receptor domain-containing protein</fullName>
    </recommendedName>
</protein>
<dbReference type="Proteomes" id="UP000682733">
    <property type="component" value="Unassembled WGS sequence"/>
</dbReference>
<sequence length="460" mass="52638">MSMSNVGPNSMYHLDYNNSQGFGISASPNTWLREHDSLYTSYNVSVDDAWTSLHSNCLSLPHQNYTTYTKQQQPQQQHCLSSIPHQSTTMIDGSDFILPINNNSYQDNYSPLYQNQILPCHTLISPTSLAIPQESLNALDSTSYNSTLNISSTAPCKSLFKIQSADGKQVCQVCGDESSGYHFGAFTCESCKVFYRRVLHGIHDIKHSCDSPQDINKSNRKGCRACRFEKCSRVGMSTTNKRLTRRIKQTSDNFTITTMMNTGNFHQLDKNETNDSQLYKTNCSHIIRLFNWLGNCLKNGQQPQQQTCNYYDYSLLDVIENVLKTLDINETRICTDVQLYDLYKLCEYHIRQIASTNFLYNFLTSDHSFTVILFLLITLFNTDIETSSSSLVMIKTAKIDKLLKVLHYEIGMKCMDKRRFNIVKALFMKCYVEISIRIGELTQYSNNNSINVGYNNRILS</sequence>
<dbReference type="Proteomes" id="UP000663829">
    <property type="component" value="Unassembled WGS sequence"/>
</dbReference>
<comment type="caution">
    <text evidence="10">The sequence shown here is derived from an EMBL/GenBank/DDBJ whole genome shotgun (WGS) entry which is preliminary data.</text>
</comment>
<reference evidence="10" key="1">
    <citation type="submission" date="2021-02" db="EMBL/GenBank/DDBJ databases">
        <authorList>
            <person name="Nowell W R."/>
        </authorList>
    </citation>
    <scope>NUCLEOTIDE SEQUENCE</scope>
</reference>
<keyword evidence="5" id="KW-0238">DNA-binding</keyword>
<evidence type="ECO:0000256" key="3">
    <source>
        <dbReference type="ARBA" id="ARBA00022833"/>
    </source>
</evidence>
<name>A0A813ZYJ9_9BILA</name>
<evidence type="ECO:0000256" key="1">
    <source>
        <dbReference type="ARBA" id="ARBA00022723"/>
    </source>
</evidence>
<dbReference type="Pfam" id="PF00105">
    <property type="entry name" value="zf-C4"/>
    <property type="match status" value="1"/>
</dbReference>
<evidence type="ECO:0000313" key="11">
    <source>
        <dbReference type="EMBL" id="CAF1054405.1"/>
    </source>
</evidence>
<dbReference type="InterPro" id="IPR013088">
    <property type="entry name" value="Znf_NHR/GATA"/>
</dbReference>
<dbReference type="EMBL" id="CAJNOQ010001589">
    <property type="protein sequence ID" value="CAF0905071.1"/>
    <property type="molecule type" value="Genomic_DNA"/>
</dbReference>
<dbReference type="GO" id="GO:0003700">
    <property type="term" value="F:DNA-binding transcription factor activity"/>
    <property type="evidence" value="ECO:0007669"/>
    <property type="project" value="InterPro"/>
</dbReference>
<evidence type="ECO:0000256" key="4">
    <source>
        <dbReference type="ARBA" id="ARBA00023015"/>
    </source>
</evidence>
<feature type="domain" description="Nuclear receptor" evidence="9">
    <location>
        <begin position="168"/>
        <end position="243"/>
    </location>
</feature>
<dbReference type="SMART" id="SM00399">
    <property type="entry name" value="ZnF_C4"/>
    <property type="match status" value="1"/>
</dbReference>
<evidence type="ECO:0000256" key="7">
    <source>
        <dbReference type="ARBA" id="ARBA00023170"/>
    </source>
</evidence>
<dbReference type="Gene3D" id="3.30.50.10">
    <property type="entry name" value="Erythroid Transcription Factor GATA-1, subunit A"/>
    <property type="match status" value="1"/>
</dbReference>
<evidence type="ECO:0000256" key="6">
    <source>
        <dbReference type="ARBA" id="ARBA00023163"/>
    </source>
</evidence>
<evidence type="ECO:0000313" key="10">
    <source>
        <dbReference type="EMBL" id="CAF0905071.1"/>
    </source>
</evidence>
<keyword evidence="4" id="KW-0805">Transcription regulation</keyword>
<dbReference type="InterPro" id="IPR050200">
    <property type="entry name" value="Nuclear_hormone_rcpt_NR3"/>
</dbReference>
<evidence type="ECO:0000313" key="12">
    <source>
        <dbReference type="EMBL" id="CAF3686938.1"/>
    </source>
</evidence>
<dbReference type="GO" id="GO:0008270">
    <property type="term" value="F:zinc ion binding"/>
    <property type="evidence" value="ECO:0007669"/>
    <property type="project" value="UniProtKB-KW"/>
</dbReference>
<dbReference type="EMBL" id="CAJOBA010008120">
    <property type="protein sequence ID" value="CAF3820800.1"/>
    <property type="molecule type" value="Genomic_DNA"/>
</dbReference>
<dbReference type="PANTHER" id="PTHR48092">
    <property type="entry name" value="KNIRPS-RELATED PROTEIN-RELATED"/>
    <property type="match status" value="1"/>
</dbReference>
<dbReference type="Proteomes" id="UP000681722">
    <property type="component" value="Unassembled WGS sequence"/>
</dbReference>
<dbReference type="PROSITE" id="PS51030">
    <property type="entry name" value="NUCLEAR_REC_DBD_2"/>
    <property type="match status" value="1"/>
</dbReference>
<keyword evidence="2" id="KW-0863">Zinc-finger</keyword>
<dbReference type="OrthoDB" id="5850793at2759"/>
<dbReference type="Proteomes" id="UP000677228">
    <property type="component" value="Unassembled WGS sequence"/>
</dbReference>
<dbReference type="InterPro" id="IPR001628">
    <property type="entry name" value="Znf_hrmn_rcpt"/>
</dbReference>
<evidence type="ECO:0000259" key="9">
    <source>
        <dbReference type="PROSITE" id="PS51030"/>
    </source>
</evidence>
<dbReference type="EMBL" id="CAJNOK010008107">
    <property type="protein sequence ID" value="CAF1054405.1"/>
    <property type="molecule type" value="Genomic_DNA"/>
</dbReference>
<organism evidence="10 14">
    <name type="scientific">Didymodactylos carnosus</name>
    <dbReference type="NCBI Taxonomy" id="1234261"/>
    <lineage>
        <taxon>Eukaryota</taxon>
        <taxon>Metazoa</taxon>
        <taxon>Spiralia</taxon>
        <taxon>Gnathifera</taxon>
        <taxon>Rotifera</taxon>
        <taxon>Eurotatoria</taxon>
        <taxon>Bdelloidea</taxon>
        <taxon>Philodinida</taxon>
        <taxon>Philodinidae</taxon>
        <taxon>Didymodactylos</taxon>
    </lineage>
</organism>
<evidence type="ECO:0000256" key="2">
    <source>
        <dbReference type="ARBA" id="ARBA00022771"/>
    </source>
</evidence>
<dbReference type="GO" id="GO:0043565">
    <property type="term" value="F:sequence-specific DNA binding"/>
    <property type="evidence" value="ECO:0007669"/>
    <property type="project" value="InterPro"/>
</dbReference>
<dbReference type="PRINTS" id="PR00047">
    <property type="entry name" value="STROIDFINGER"/>
</dbReference>
<dbReference type="SUPFAM" id="SSF57716">
    <property type="entry name" value="Glucocorticoid receptor-like (DNA-binding domain)"/>
    <property type="match status" value="1"/>
</dbReference>
<dbReference type="AlphaFoldDB" id="A0A813ZYJ9"/>